<evidence type="ECO:0000313" key="12">
    <source>
        <dbReference type="EMBL" id="HIW10016.1"/>
    </source>
</evidence>
<keyword evidence="5 9" id="KW-0227">DNA damage</keyword>
<evidence type="ECO:0000256" key="6">
    <source>
        <dbReference type="ARBA" id="ARBA00022840"/>
    </source>
</evidence>
<evidence type="ECO:0000256" key="9">
    <source>
        <dbReference type="PIRNR" id="PIRNR003128"/>
    </source>
</evidence>
<dbReference type="GO" id="GO:0043590">
    <property type="term" value="C:bacterial nucleoid"/>
    <property type="evidence" value="ECO:0007669"/>
    <property type="project" value="TreeGrafter"/>
</dbReference>
<dbReference type="SUPFAM" id="SSF52540">
    <property type="entry name" value="P-loop containing nucleoside triphosphate hydrolases"/>
    <property type="match status" value="1"/>
</dbReference>
<evidence type="ECO:0000256" key="3">
    <source>
        <dbReference type="ARBA" id="ARBA00021315"/>
    </source>
</evidence>
<sequence>MLRELKIENYAIIEHLDIELFPGLNIITGETGAGKSILLGALSLLGGARADAAVIRDGAVSCVVEAVFEVSAYREALQSVWDENDLEWEDEITVRRVVAATGKSRAFIDDVPVTLTVLRAVADRLVDIHSQHQTLLLGAAGFQTQLVDAVAGQRPIVAQYGGLYKQLNGCRTEYAQALQTQQEATKERDYLQFQLDQLLGLKLRAGEVEELEAEQNLLTHAEEIAQGLDYCAGMLTADNGPLEGGINAGIKGMVGTLTRLTKQYPEAKSLEERLASVYLELKDLADEFETQRDRINMDPARLAEVTERLDAIYTLCRKHHIDETQADAELRRLQEELDAKLQAFEAVDARVEELKRQIAELETQATALAAEISAGRRKAAPKIEKHVVKTLADLGIRGATFTVQIESAEGLTPTGADRIALLFSANAGMAPQPIEQVASGGEMARVMLALKGLVARSIHMPTIIFDEIDTGVSGKVADCMGELMTAMGEGMQVLNITHLPQVAAKGAHHYFVYKTPQGGTQMRLLSDDERVEQIAAMLSGSAVTEAARTQARALLGRNQGM</sequence>
<dbReference type="InterPro" id="IPR003395">
    <property type="entry name" value="RecF/RecN/SMC_N"/>
</dbReference>
<evidence type="ECO:0000313" key="13">
    <source>
        <dbReference type="Proteomes" id="UP000823926"/>
    </source>
</evidence>
<name>A0A9D1QDI7_9BACT</name>
<gene>
    <name evidence="12" type="primary">recN</name>
    <name evidence="12" type="ORF">H9888_00805</name>
</gene>
<comment type="caution">
    <text evidence="12">The sequence shown here is derived from an EMBL/GenBank/DDBJ whole genome shotgun (WGS) entry which is preliminary data.</text>
</comment>
<dbReference type="GO" id="GO:0006310">
    <property type="term" value="P:DNA recombination"/>
    <property type="evidence" value="ECO:0007669"/>
    <property type="project" value="InterPro"/>
</dbReference>
<reference evidence="12" key="1">
    <citation type="journal article" date="2021" name="PeerJ">
        <title>Extensive microbial diversity within the chicken gut microbiome revealed by metagenomics and culture.</title>
        <authorList>
            <person name="Gilroy R."/>
            <person name="Ravi A."/>
            <person name="Getino M."/>
            <person name="Pursley I."/>
            <person name="Horton D.L."/>
            <person name="Alikhan N.F."/>
            <person name="Baker D."/>
            <person name="Gharbi K."/>
            <person name="Hall N."/>
            <person name="Watson M."/>
            <person name="Adriaenssens E.M."/>
            <person name="Foster-Nyarko E."/>
            <person name="Jarju S."/>
            <person name="Secka A."/>
            <person name="Antonio M."/>
            <person name="Oren A."/>
            <person name="Chaudhuri R.R."/>
            <person name="La Ragione R."/>
            <person name="Hildebrand F."/>
            <person name="Pallen M.J."/>
        </authorList>
    </citation>
    <scope>NUCLEOTIDE SEQUENCE</scope>
    <source>
        <strain evidence="12">ChiBcec15-1070</strain>
    </source>
</reference>
<reference evidence="12" key="2">
    <citation type="submission" date="2021-04" db="EMBL/GenBank/DDBJ databases">
        <authorList>
            <person name="Gilroy R."/>
        </authorList>
    </citation>
    <scope>NUCLEOTIDE SEQUENCE</scope>
    <source>
        <strain evidence="12">ChiBcec15-1070</strain>
    </source>
</reference>
<dbReference type="GO" id="GO:0009432">
    <property type="term" value="P:SOS response"/>
    <property type="evidence" value="ECO:0007669"/>
    <property type="project" value="TreeGrafter"/>
</dbReference>
<keyword evidence="6" id="KW-0067">ATP-binding</keyword>
<dbReference type="InterPro" id="IPR004604">
    <property type="entry name" value="DNA_recomb/repair_RecN"/>
</dbReference>
<dbReference type="GO" id="GO:0005524">
    <property type="term" value="F:ATP binding"/>
    <property type="evidence" value="ECO:0007669"/>
    <property type="project" value="UniProtKB-KW"/>
</dbReference>
<comment type="similarity">
    <text evidence="2 9">Belongs to the RecN family.</text>
</comment>
<dbReference type="EMBL" id="DXHL01000006">
    <property type="protein sequence ID" value="HIW10016.1"/>
    <property type="molecule type" value="Genomic_DNA"/>
</dbReference>
<protein>
    <recommendedName>
        <fullName evidence="3 9">DNA repair protein RecN</fullName>
    </recommendedName>
    <alternativeName>
        <fullName evidence="8 9">Recombination protein N</fullName>
    </alternativeName>
</protein>
<dbReference type="PANTHER" id="PTHR11059:SF0">
    <property type="entry name" value="DNA REPAIR PROTEIN RECN"/>
    <property type="match status" value="1"/>
</dbReference>
<feature type="coiled-coil region" evidence="10">
    <location>
        <begin position="323"/>
        <end position="378"/>
    </location>
</feature>
<dbReference type="GO" id="GO:0006281">
    <property type="term" value="P:DNA repair"/>
    <property type="evidence" value="ECO:0007669"/>
    <property type="project" value="UniProtKB-KW"/>
</dbReference>
<dbReference type="Gene3D" id="3.40.50.300">
    <property type="entry name" value="P-loop containing nucleotide triphosphate hydrolases"/>
    <property type="match status" value="2"/>
</dbReference>
<dbReference type="NCBIfam" id="TIGR00634">
    <property type="entry name" value="recN"/>
    <property type="match status" value="1"/>
</dbReference>
<evidence type="ECO:0000256" key="10">
    <source>
        <dbReference type="SAM" id="Coils"/>
    </source>
</evidence>
<dbReference type="AlphaFoldDB" id="A0A9D1QDI7"/>
<keyword evidence="4" id="KW-0547">Nucleotide-binding</keyword>
<evidence type="ECO:0000256" key="2">
    <source>
        <dbReference type="ARBA" id="ARBA00009441"/>
    </source>
</evidence>
<dbReference type="CDD" id="cd03241">
    <property type="entry name" value="ABC_RecN"/>
    <property type="match status" value="1"/>
</dbReference>
<evidence type="ECO:0000256" key="5">
    <source>
        <dbReference type="ARBA" id="ARBA00022763"/>
    </source>
</evidence>
<proteinExistence type="inferred from homology"/>
<keyword evidence="7 9" id="KW-0234">DNA repair</keyword>
<organism evidence="12 13">
    <name type="scientific">Candidatus Rikenella faecigallinarum</name>
    <dbReference type="NCBI Taxonomy" id="2838745"/>
    <lineage>
        <taxon>Bacteria</taxon>
        <taxon>Pseudomonadati</taxon>
        <taxon>Bacteroidota</taxon>
        <taxon>Bacteroidia</taxon>
        <taxon>Bacteroidales</taxon>
        <taxon>Rikenellaceae</taxon>
        <taxon>Rikenella</taxon>
    </lineage>
</organism>
<evidence type="ECO:0000259" key="11">
    <source>
        <dbReference type="Pfam" id="PF02463"/>
    </source>
</evidence>
<accession>A0A9D1QDI7</accession>
<evidence type="ECO:0000256" key="8">
    <source>
        <dbReference type="ARBA" id="ARBA00033408"/>
    </source>
</evidence>
<dbReference type="Pfam" id="PF02463">
    <property type="entry name" value="SMC_N"/>
    <property type="match status" value="1"/>
</dbReference>
<dbReference type="Proteomes" id="UP000823926">
    <property type="component" value="Unassembled WGS sequence"/>
</dbReference>
<evidence type="ECO:0000256" key="7">
    <source>
        <dbReference type="ARBA" id="ARBA00023204"/>
    </source>
</evidence>
<keyword evidence="10" id="KW-0175">Coiled coil</keyword>
<dbReference type="InterPro" id="IPR027417">
    <property type="entry name" value="P-loop_NTPase"/>
</dbReference>
<dbReference type="PANTHER" id="PTHR11059">
    <property type="entry name" value="DNA REPAIR PROTEIN RECN"/>
    <property type="match status" value="1"/>
</dbReference>
<evidence type="ECO:0000256" key="1">
    <source>
        <dbReference type="ARBA" id="ARBA00003618"/>
    </source>
</evidence>
<dbReference type="PIRSF" id="PIRSF003128">
    <property type="entry name" value="RecN"/>
    <property type="match status" value="1"/>
</dbReference>
<evidence type="ECO:0000256" key="4">
    <source>
        <dbReference type="ARBA" id="ARBA00022741"/>
    </source>
</evidence>
<feature type="domain" description="RecF/RecN/SMC N-terminal" evidence="11">
    <location>
        <begin position="2"/>
        <end position="518"/>
    </location>
</feature>
<comment type="function">
    <text evidence="1 9">May be involved in recombinational repair of damaged DNA.</text>
</comment>